<dbReference type="EMBL" id="RBWX01000008">
    <property type="protein sequence ID" value="RKS88897.1"/>
    <property type="molecule type" value="Genomic_DNA"/>
</dbReference>
<evidence type="ECO:0000313" key="5">
    <source>
        <dbReference type="Proteomes" id="UP000276029"/>
    </source>
</evidence>
<proteinExistence type="predicted"/>
<dbReference type="KEGG" id="smic:SmB9_03100"/>
<gene>
    <name evidence="3" type="ORF">DFR51_2109</name>
    <name evidence="2" type="ORF">SmB9_03100</name>
</gene>
<dbReference type="AlphaFoldDB" id="A0AAD1FZ78"/>
<evidence type="ECO:0000313" key="3">
    <source>
        <dbReference type="EMBL" id="RKS88897.1"/>
    </source>
</evidence>
<feature type="transmembrane region" description="Helical" evidence="1">
    <location>
        <begin position="141"/>
        <end position="164"/>
    </location>
</feature>
<feature type="transmembrane region" description="Helical" evidence="1">
    <location>
        <begin position="105"/>
        <end position="121"/>
    </location>
</feature>
<keyword evidence="1" id="KW-0472">Membrane</keyword>
<keyword evidence="5" id="KW-1185">Reference proteome</keyword>
<feature type="transmembrane region" description="Helical" evidence="1">
    <location>
        <begin position="39"/>
        <end position="56"/>
    </location>
</feature>
<dbReference type="RefSeq" id="WP_121050772.1">
    <property type="nucleotide sequence ID" value="NZ_AP018711.1"/>
</dbReference>
<dbReference type="EMBL" id="AP018711">
    <property type="protein sequence ID" value="BBE32652.1"/>
    <property type="molecule type" value="Genomic_DNA"/>
</dbReference>
<reference evidence="2 4" key="1">
    <citation type="submission" date="2018-06" db="EMBL/GenBank/DDBJ databases">
        <title>Complete Genome Sequence of the Microcystin-Degrading Bacterium Sphingosinicella microcystinivorans Strain B-9.</title>
        <authorList>
            <person name="Jin H."/>
            <person name="Nishizawa T."/>
            <person name="Guo Y."/>
            <person name="Nishizawa A."/>
            <person name="Park H."/>
            <person name="Kato H."/>
            <person name="Tsuji K."/>
            <person name="Harada K."/>
        </authorList>
    </citation>
    <scope>NUCLEOTIDE SEQUENCE [LARGE SCALE GENOMIC DNA]</scope>
    <source>
        <strain evidence="2 4">B9</strain>
    </source>
</reference>
<sequence>MNACPQYGFFRDPIRGPLVAVFALLWGWLAVAPSYREDWLLENLLVVAGVPIFVWLDRRVGFSRLSTLAVVLFLAAHVYGAHYTYSEAPFGFWLKEVGGTVRNPYDRLVHFLFGLLLALPMRETLAHYAKAGRGWTHVSAWIWIAALSTFYELLEWGAMLVVAPDLGIAYLGTQGDIFDAHKDSALAVAGAAVTLTAHFLFGRRT</sequence>
<feature type="transmembrane region" description="Helical" evidence="1">
    <location>
        <begin position="68"/>
        <end position="85"/>
    </location>
</feature>
<organism evidence="2 4">
    <name type="scientific">Sphingosinicella microcystinivorans</name>
    <dbReference type="NCBI Taxonomy" id="335406"/>
    <lineage>
        <taxon>Bacteria</taxon>
        <taxon>Pseudomonadati</taxon>
        <taxon>Pseudomonadota</taxon>
        <taxon>Alphaproteobacteria</taxon>
        <taxon>Sphingomonadales</taxon>
        <taxon>Sphingosinicellaceae</taxon>
        <taxon>Sphingosinicella</taxon>
    </lineage>
</organism>
<feature type="transmembrane region" description="Helical" evidence="1">
    <location>
        <begin position="16"/>
        <end position="33"/>
    </location>
</feature>
<evidence type="ECO:0000313" key="4">
    <source>
        <dbReference type="Proteomes" id="UP000275727"/>
    </source>
</evidence>
<dbReference type="InterPro" id="IPR014509">
    <property type="entry name" value="YjdF-like"/>
</dbReference>
<evidence type="ECO:0000256" key="1">
    <source>
        <dbReference type="SAM" id="Phobius"/>
    </source>
</evidence>
<keyword evidence="1" id="KW-1133">Transmembrane helix</keyword>
<name>A0AAD1FZ78_SPHMI</name>
<dbReference type="Pfam" id="PF09997">
    <property type="entry name" value="DUF2238"/>
    <property type="match status" value="1"/>
</dbReference>
<reference evidence="3 5" key="2">
    <citation type="submission" date="2018-10" db="EMBL/GenBank/DDBJ databases">
        <title>Genomic Encyclopedia of Type Strains, Phase IV (KMG-IV): sequencing the most valuable type-strain genomes for metagenomic binning, comparative biology and taxonomic classification.</title>
        <authorList>
            <person name="Goeker M."/>
        </authorList>
    </citation>
    <scope>NUCLEOTIDE SEQUENCE [LARGE SCALE GENOMIC DNA]</scope>
    <source>
        <strain evidence="3 5">DSM 19791</strain>
    </source>
</reference>
<feature type="transmembrane region" description="Helical" evidence="1">
    <location>
        <begin position="184"/>
        <end position="201"/>
    </location>
</feature>
<accession>A0AAD1FZ78</accession>
<keyword evidence="1" id="KW-0812">Transmembrane</keyword>
<dbReference type="Proteomes" id="UP000275727">
    <property type="component" value="Chromosome"/>
</dbReference>
<evidence type="ECO:0000313" key="2">
    <source>
        <dbReference type="EMBL" id="BBE32652.1"/>
    </source>
</evidence>
<protein>
    <submittedName>
        <fullName evidence="2">Membrane protein</fullName>
    </submittedName>
</protein>
<dbReference type="Proteomes" id="UP000276029">
    <property type="component" value="Unassembled WGS sequence"/>
</dbReference>